<dbReference type="InterPro" id="IPR032710">
    <property type="entry name" value="NTF2-like_dom_sf"/>
</dbReference>
<accession>A0AAV0DX19</accession>
<evidence type="ECO:0000313" key="1">
    <source>
        <dbReference type="EMBL" id="CAH9108548.1"/>
    </source>
</evidence>
<protein>
    <recommendedName>
        <fullName evidence="3">SnoaL-like domain-containing protein</fullName>
    </recommendedName>
</protein>
<dbReference type="Proteomes" id="UP001152523">
    <property type="component" value="Unassembled WGS sequence"/>
</dbReference>
<dbReference type="EMBL" id="CAMAPF010000148">
    <property type="protein sequence ID" value="CAH9108548.1"/>
    <property type="molecule type" value="Genomic_DNA"/>
</dbReference>
<comment type="caution">
    <text evidence="1">The sequence shown here is derived from an EMBL/GenBank/DDBJ whole genome shotgun (WGS) entry which is preliminary data.</text>
</comment>
<reference evidence="1" key="1">
    <citation type="submission" date="2022-07" db="EMBL/GenBank/DDBJ databases">
        <authorList>
            <person name="Macas J."/>
            <person name="Novak P."/>
            <person name="Neumann P."/>
        </authorList>
    </citation>
    <scope>NUCLEOTIDE SEQUENCE</scope>
</reference>
<proteinExistence type="predicted"/>
<sequence length="237" mass="26806">MASHMALRLPRGVSFVRSLPSFLSPPYYLGYLATTAPTPPLLNTKKIFNSSYTLLTMDKGYSSEAKETPEYNSSGVGPASKDILPHILNLYASKATPKDFEIYVPDATFEDPLMCAHGVKQIKSSFYSLGKVFSESRIVDYSITENDISPGKKEILIDNKQYYKFWGRDIHMISLIKLYTEGGKVVRHEDWWDKKPPRSRKTVKVPVVGRIFELSRRASMFATHAMMGFGKDPHPTK</sequence>
<name>A0AAV0DX19_9ASTE</name>
<keyword evidence="2" id="KW-1185">Reference proteome</keyword>
<evidence type="ECO:0000313" key="2">
    <source>
        <dbReference type="Proteomes" id="UP001152523"/>
    </source>
</evidence>
<gene>
    <name evidence="1" type="ORF">CEPIT_LOCUS18355</name>
</gene>
<organism evidence="1 2">
    <name type="scientific">Cuscuta epithymum</name>
    <dbReference type="NCBI Taxonomy" id="186058"/>
    <lineage>
        <taxon>Eukaryota</taxon>
        <taxon>Viridiplantae</taxon>
        <taxon>Streptophyta</taxon>
        <taxon>Embryophyta</taxon>
        <taxon>Tracheophyta</taxon>
        <taxon>Spermatophyta</taxon>
        <taxon>Magnoliopsida</taxon>
        <taxon>eudicotyledons</taxon>
        <taxon>Gunneridae</taxon>
        <taxon>Pentapetalae</taxon>
        <taxon>asterids</taxon>
        <taxon>lamiids</taxon>
        <taxon>Solanales</taxon>
        <taxon>Convolvulaceae</taxon>
        <taxon>Cuscuteae</taxon>
        <taxon>Cuscuta</taxon>
        <taxon>Cuscuta subgen. Cuscuta</taxon>
    </lineage>
</organism>
<dbReference type="PANTHER" id="PTHR34213">
    <property type="entry name" value="NUCLEAR TRANSPORT FACTOR 2 (NTF2) FAMILY PROTEIN"/>
    <property type="match status" value="1"/>
</dbReference>
<dbReference type="SUPFAM" id="SSF54427">
    <property type="entry name" value="NTF2-like"/>
    <property type="match status" value="1"/>
</dbReference>
<dbReference type="AlphaFoldDB" id="A0AAV0DX19"/>
<evidence type="ECO:0008006" key="3">
    <source>
        <dbReference type="Google" id="ProtNLM"/>
    </source>
</evidence>
<dbReference type="PANTHER" id="PTHR34213:SF2">
    <property type="entry name" value="NUCLEAR TRANSPORT FACTOR 2 (NTF2) FAMILY PROTEIN"/>
    <property type="match status" value="1"/>
</dbReference>